<evidence type="ECO:0000313" key="4">
    <source>
        <dbReference type="EMBL" id="RNB87496.1"/>
    </source>
</evidence>
<dbReference type="PANTHER" id="PTHR20857:SF22">
    <property type="entry name" value="THIAZOLE TAUTOMERASE"/>
    <property type="match status" value="1"/>
</dbReference>
<dbReference type="CDD" id="cd00564">
    <property type="entry name" value="TMP_TenI"/>
    <property type="match status" value="1"/>
</dbReference>
<organism evidence="4 5">
    <name type="scientific">Brevibacillus fluminis</name>
    <dbReference type="NCBI Taxonomy" id="511487"/>
    <lineage>
        <taxon>Bacteria</taxon>
        <taxon>Bacillati</taxon>
        <taxon>Bacillota</taxon>
        <taxon>Bacilli</taxon>
        <taxon>Bacillales</taxon>
        <taxon>Paenibacillaceae</taxon>
        <taxon>Brevibacillus</taxon>
    </lineage>
</organism>
<dbReference type="OrthoDB" id="9815348at2"/>
<dbReference type="EMBL" id="RHHQ01000012">
    <property type="protein sequence ID" value="RNB87496.1"/>
    <property type="molecule type" value="Genomic_DNA"/>
</dbReference>
<keyword evidence="2" id="KW-0784">Thiamine biosynthesis</keyword>
<sequence length="249" mass="26932">MPAVLCPCIHAKRLFQPLFLRKKWFFAFAALFELTRGGFSLNRENRELHLISNGKLPLAEFADVAAHVWPWVTAIHLRERMKTARELLDGIDLLRQAGVPPERLYVNDRADVAAAAGIRGVHLAYHSLEPGQVKAILPRIRIGKSVHSIAEARHAEANGADYVMFGHVFVTKSKAGLAGRGLAELAEVVRAVSIPVIAIGGITPENAESVLESGAKGIAVMSGILGAANPARAAEDYCRTIKEGGVHDQ</sequence>
<dbReference type="Gene3D" id="3.20.20.70">
    <property type="entry name" value="Aldolase class I"/>
    <property type="match status" value="1"/>
</dbReference>
<dbReference type="InterPro" id="IPR036206">
    <property type="entry name" value="ThiamineP_synth_sf"/>
</dbReference>
<accession>A0A3M8DHK6</accession>
<dbReference type="GO" id="GO:0005737">
    <property type="term" value="C:cytoplasm"/>
    <property type="evidence" value="ECO:0007669"/>
    <property type="project" value="TreeGrafter"/>
</dbReference>
<dbReference type="PANTHER" id="PTHR20857">
    <property type="entry name" value="THIAMINE-PHOSPHATE PYROPHOSPHORYLASE"/>
    <property type="match status" value="1"/>
</dbReference>
<evidence type="ECO:0000313" key="5">
    <source>
        <dbReference type="Proteomes" id="UP000271031"/>
    </source>
</evidence>
<evidence type="ECO:0000259" key="3">
    <source>
        <dbReference type="Pfam" id="PF02581"/>
    </source>
</evidence>
<dbReference type="AlphaFoldDB" id="A0A3M8DHK6"/>
<reference evidence="4 5" key="1">
    <citation type="submission" date="2018-10" db="EMBL/GenBank/DDBJ databases">
        <title>Phylogenomics of Brevibacillus.</title>
        <authorList>
            <person name="Dunlap C."/>
        </authorList>
    </citation>
    <scope>NUCLEOTIDE SEQUENCE [LARGE SCALE GENOMIC DNA]</scope>
    <source>
        <strain evidence="4 5">JCM 15716</strain>
    </source>
</reference>
<dbReference type="InterPro" id="IPR022998">
    <property type="entry name" value="ThiamineP_synth_TenI"/>
</dbReference>
<evidence type="ECO:0000256" key="1">
    <source>
        <dbReference type="ARBA" id="ARBA00004948"/>
    </source>
</evidence>
<feature type="domain" description="Thiamine phosphate synthase/TenI" evidence="3">
    <location>
        <begin position="71"/>
        <end position="224"/>
    </location>
</feature>
<name>A0A3M8DHK6_9BACL</name>
<keyword evidence="5" id="KW-1185">Reference proteome</keyword>
<dbReference type="GO" id="GO:0009228">
    <property type="term" value="P:thiamine biosynthetic process"/>
    <property type="evidence" value="ECO:0007669"/>
    <property type="project" value="UniProtKB-KW"/>
</dbReference>
<dbReference type="Pfam" id="PF02581">
    <property type="entry name" value="TMP-TENI"/>
    <property type="match status" value="1"/>
</dbReference>
<proteinExistence type="predicted"/>
<dbReference type="GO" id="GO:0004789">
    <property type="term" value="F:thiamine-phosphate diphosphorylase activity"/>
    <property type="evidence" value="ECO:0007669"/>
    <property type="project" value="TreeGrafter"/>
</dbReference>
<dbReference type="Proteomes" id="UP000271031">
    <property type="component" value="Unassembled WGS sequence"/>
</dbReference>
<dbReference type="SUPFAM" id="SSF51391">
    <property type="entry name" value="Thiamin phosphate synthase"/>
    <property type="match status" value="1"/>
</dbReference>
<comment type="caution">
    <text evidence="4">The sequence shown here is derived from an EMBL/GenBank/DDBJ whole genome shotgun (WGS) entry which is preliminary data.</text>
</comment>
<evidence type="ECO:0000256" key="2">
    <source>
        <dbReference type="ARBA" id="ARBA00022977"/>
    </source>
</evidence>
<protein>
    <submittedName>
        <fullName evidence="4">Thiazole tautomerase TenI</fullName>
    </submittedName>
</protein>
<dbReference type="NCBIfam" id="NF005819">
    <property type="entry name" value="PRK07695.1"/>
    <property type="match status" value="1"/>
</dbReference>
<gene>
    <name evidence="4" type="primary">tenI</name>
    <name evidence="4" type="ORF">EDM56_15515</name>
</gene>
<comment type="pathway">
    <text evidence="1">Cofactor biosynthesis; thiamine diphosphate biosynthesis.</text>
</comment>
<dbReference type="InterPro" id="IPR013785">
    <property type="entry name" value="Aldolase_TIM"/>
</dbReference>